<reference evidence="2 3" key="1">
    <citation type="submission" date="2015-09" db="EMBL/GenBank/DDBJ databases">
        <authorList>
            <consortium name="Swine Surveillance"/>
        </authorList>
    </citation>
    <scope>NUCLEOTIDE SEQUENCE [LARGE SCALE GENOMIC DNA]</scope>
    <source>
        <strain evidence="2 3">CECT 8399</strain>
    </source>
</reference>
<name>A0A0N7M4W4_9RHOB</name>
<evidence type="ECO:0008006" key="4">
    <source>
        <dbReference type="Google" id="ProtNLM"/>
    </source>
</evidence>
<dbReference type="EMBL" id="CYSR01000030">
    <property type="protein sequence ID" value="CUI00762.1"/>
    <property type="molecule type" value="Genomic_DNA"/>
</dbReference>
<accession>A0A0N7M4W4</accession>
<dbReference type="AlphaFoldDB" id="A0A0N7M4W4"/>
<keyword evidence="1" id="KW-1133">Transmembrane helix</keyword>
<evidence type="ECO:0000256" key="1">
    <source>
        <dbReference type="SAM" id="Phobius"/>
    </source>
</evidence>
<dbReference type="STRING" id="1396826.PHA8399_02897"/>
<organism evidence="2 3">
    <name type="scientific">Leisingera aquaemixtae</name>
    <dbReference type="NCBI Taxonomy" id="1396826"/>
    <lineage>
        <taxon>Bacteria</taxon>
        <taxon>Pseudomonadati</taxon>
        <taxon>Pseudomonadota</taxon>
        <taxon>Alphaproteobacteria</taxon>
        <taxon>Rhodobacterales</taxon>
        <taxon>Roseobacteraceae</taxon>
        <taxon>Leisingera</taxon>
    </lineage>
</organism>
<keyword evidence="1" id="KW-0812">Transmembrane</keyword>
<feature type="transmembrane region" description="Helical" evidence="1">
    <location>
        <begin position="23"/>
        <end position="45"/>
    </location>
</feature>
<feature type="transmembrane region" description="Helical" evidence="1">
    <location>
        <begin position="82"/>
        <end position="103"/>
    </location>
</feature>
<protein>
    <recommendedName>
        <fullName evidence="4">Component of SufBCD complex</fullName>
    </recommendedName>
</protein>
<feature type="transmembrane region" description="Helical" evidence="1">
    <location>
        <begin position="149"/>
        <end position="169"/>
    </location>
</feature>
<dbReference type="Proteomes" id="UP000051326">
    <property type="component" value="Unassembled WGS sequence"/>
</dbReference>
<evidence type="ECO:0000313" key="3">
    <source>
        <dbReference type="Proteomes" id="UP000051326"/>
    </source>
</evidence>
<proteinExistence type="predicted"/>
<feature type="transmembrane region" description="Helical" evidence="1">
    <location>
        <begin position="109"/>
        <end position="128"/>
    </location>
</feature>
<evidence type="ECO:0000313" key="2">
    <source>
        <dbReference type="EMBL" id="CUI00762.1"/>
    </source>
</evidence>
<keyword evidence="1" id="KW-0472">Membrane</keyword>
<gene>
    <name evidence="2" type="ORF">PHA8399_02897</name>
</gene>
<sequence length="177" mass="20025">MGAGVDLLHIIYEMIELRSFSNLWYWISLAVLWSSASHWILGVPYDMVYRAQRKGGQAEQDLEDIARVNVNRLMYISEVSGPWLVALSCFLLSGLAMLGFVYLLEIAQAVFLLAFPMAVVGVISYFTARRIAQEKATGEELRRRLAFCRLYIQFVGVISIVVTAFWGMYQNLTIGAL</sequence>